<evidence type="ECO:0000256" key="4">
    <source>
        <dbReference type="ARBA" id="ARBA00022475"/>
    </source>
</evidence>
<feature type="transmembrane region" description="Helical" evidence="8">
    <location>
        <begin position="242"/>
        <end position="262"/>
    </location>
</feature>
<dbReference type="Proteomes" id="UP000563524">
    <property type="component" value="Unassembled WGS sequence"/>
</dbReference>
<dbReference type="InterPro" id="IPR004626">
    <property type="entry name" value="RarD"/>
</dbReference>
<dbReference type="RefSeq" id="WP_183819451.1">
    <property type="nucleotide sequence ID" value="NZ_JACHOB010000006.1"/>
</dbReference>
<keyword evidence="3" id="KW-0813">Transport</keyword>
<dbReference type="GO" id="GO:0005886">
    <property type="term" value="C:plasma membrane"/>
    <property type="evidence" value="ECO:0007669"/>
    <property type="project" value="UniProtKB-SubCell"/>
</dbReference>
<sequence>MPTESENEVRTGVLAATAAYLMWGFFPLYFIVLRGVPSAELLVHRILFSVPLGLAIILMRGQWSEVRRGLSDIRILTALAVSSVFIAANWLVYIIAVQHQHIFQASLGYYINPLIYVLVGVVLLGERLRPGQITAVALATVGVLILTVYGGTFPVVSLTLAISFTIYGYVRKRASIGAMPGLFIETVLLAPIAAVALFFMVTRGDAAIETAGPGLVLLLAFAGPATVIPLLCFAIGARRLTLATLGFLQFIGPTIQFLIGLADGEPFTFAHKLCFGFIWSAAAIFAWDAWRTHARPMRPAPVGEVD</sequence>
<dbReference type="InterPro" id="IPR000620">
    <property type="entry name" value="EamA_dom"/>
</dbReference>
<comment type="subcellular location">
    <subcellularLocation>
        <location evidence="1">Cell membrane</location>
        <topology evidence="1">Multi-pass membrane protein</topology>
    </subcellularLocation>
</comment>
<feature type="domain" description="EamA" evidence="9">
    <location>
        <begin position="11"/>
        <end position="147"/>
    </location>
</feature>
<protein>
    <submittedName>
        <fullName evidence="10">Chloramphenicol-sensitive protein RarD</fullName>
    </submittedName>
</protein>
<keyword evidence="11" id="KW-1185">Reference proteome</keyword>
<dbReference type="PANTHER" id="PTHR22911:SF137">
    <property type="entry name" value="SOLUTE CARRIER FAMILY 35 MEMBER G2-RELATED"/>
    <property type="match status" value="1"/>
</dbReference>
<evidence type="ECO:0000313" key="10">
    <source>
        <dbReference type="EMBL" id="MBB4660155.1"/>
    </source>
</evidence>
<evidence type="ECO:0000256" key="5">
    <source>
        <dbReference type="ARBA" id="ARBA00022692"/>
    </source>
</evidence>
<keyword evidence="7 8" id="KW-0472">Membrane</keyword>
<accession>A0A840I757</accession>
<reference evidence="10 11" key="1">
    <citation type="submission" date="2020-08" db="EMBL/GenBank/DDBJ databases">
        <title>Genomic Encyclopedia of Type Strains, Phase IV (KMG-IV): sequencing the most valuable type-strain genomes for metagenomic binning, comparative biology and taxonomic classification.</title>
        <authorList>
            <person name="Goeker M."/>
        </authorList>
    </citation>
    <scope>NUCLEOTIDE SEQUENCE [LARGE SCALE GENOMIC DNA]</scope>
    <source>
        <strain evidence="10 11">DSM 102850</strain>
    </source>
</reference>
<feature type="transmembrane region" description="Helical" evidence="8">
    <location>
        <begin position="214"/>
        <end position="235"/>
    </location>
</feature>
<keyword evidence="5 8" id="KW-0812">Transmembrane</keyword>
<dbReference type="Pfam" id="PF00892">
    <property type="entry name" value="EamA"/>
    <property type="match status" value="1"/>
</dbReference>
<evidence type="ECO:0000256" key="6">
    <source>
        <dbReference type="ARBA" id="ARBA00022989"/>
    </source>
</evidence>
<keyword evidence="4" id="KW-1003">Cell membrane</keyword>
<dbReference type="AlphaFoldDB" id="A0A840I757"/>
<organism evidence="10 11">
    <name type="scientific">Parvularcula dongshanensis</name>
    <dbReference type="NCBI Taxonomy" id="1173995"/>
    <lineage>
        <taxon>Bacteria</taxon>
        <taxon>Pseudomonadati</taxon>
        <taxon>Pseudomonadota</taxon>
        <taxon>Alphaproteobacteria</taxon>
        <taxon>Parvularculales</taxon>
        <taxon>Parvularculaceae</taxon>
        <taxon>Parvularcula</taxon>
    </lineage>
</organism>
<evidence type="ECO:0000256" key="2">
    <source>
        <dbReference type="ARBA" id="ARBA00007362"/>
    </source>
</evidence>
<evidence type="ECO:0000313" key="11">
    <source>
        <dbReference type="Proteomes" id="UP000563524"/>
    </source>
</evidence>
<evidence type="ECO:0000256" key="1">
    <source>
        <dbReference type="ARBA" id="ARBA00004651"/>
    </source>
</evidence>
<feature type="transmembrane region" description="Helical" evidence="8">
    <location>
        <begin position="182"/>
        <end position="202"/>
    </location>
</feature>
<evidence type="ECO:0000256" key="8">
    <source>
        <dbReference type="SAM" id="Phobius"/>
    </source>
</evidence>
<keyword evidence="6 8" id="KW-1133">Transmembrane helix</keyword>
<feature type="transmembrane region" description="Helical" evidence="8">
    <location>
        <begin position="73"/>
        <end position="96"/>
    </location>
</feature>
<feature type="transmembrane region" description="Helical" evidence="8">
    <location>
        <begin position="268"/>
        <end position="290"/>
    </location>
</feature>
<dbReference type="InterPro" id="IPR037185">
    <property type="entry name" value="EmrE-like"/>
</dbReference>
<gene>
    <name evidence="10" type="ORF">GGQ59_002699</name>
</gene>
<dbReference type="NCBIfam" id="TIGR00688">
    <property type="entry name" value="rarD"/>
    <property type="match status" value="1"/>
</dbReference>
<name>A0A840I757_9PROT</name>
<dbReference type="SUPFAM" id="SSF103481">
    <property type="entry name" value="Multidrug resistance efflux transporter EmrE"/>
    <property type="match status" value="1"/>
</dbReference>
<feature type="transmembrane region" description="Helical" evidence="8">
    <location>
        <begin position="42"/>
        <end position="61"/>
    </location>
</feature>
<feature type="transmembrane region" description="Helical" evidence="8">
    <location>
        <begin position="102"/>
        <end position="124"/>
    </location>
</feature>
<feature type="transmembrane region" description="Helical" evidence="8">
    <location>
        <begin position="155"/>
        <end position="170"/>
    </location>
</feature>
<comment type="similarity">
    <text evidence="2">Belongs to the EamA transporter family.</text>
</comment>
<evidence type="ECO:0000256" key="7">
    <source>
        <dbReference type="ARBA" id="ARBA00023136"/>
    </source>
</evidence>
<dbReference type="EMBL" id="JACHOB010000006">
    <property type="protein sequence ID" value="MBB4660155.1"/>
    <property type="molecule type" value="Genomic_DNA"/>
</dbReference>
<proteinExistence type="inferred from homology"/>
<feature type="transmembrane region" description="Helical" evidence="8">
    <location>
        <begin position="12"/>
        <end position="36"/>
    </location>
</feature>
<dbReference type="PANTHER" id="PTHR22911">
    <property type="entry name" value="ACYL-MALONYL CONDENSING ENZYME-RELATED"/>
    <property type="match status" value="1"/>
</dbReference>
<comment type="caution">
    <text evidence="10">The sequence shown here is derived from an EMBL/GenBank/DDBJ whole genome shotgun (WGS) entry which is preliminary data.</text>
</comment>
<evidence type="ECO:0000256" key="3">
    <source>
        <dbReference type="ARBA" id="ARBA00022448"/>
    </source>
</evidence>
<evidence type="ECO:0000259" key="9">
    <source>
        <dbReference type="Pfam" id="PF00892"/>
    </source>
</evidence>